<evidence type="ECO:0000256" key="8">
    <source>
        <dbReference type="ARBA" id="ARBA00022824"/>
    </source>
</evidence>
<comment type="pathway">
    <text evidence="2 12">Glycolipid biosynthesis; glycosylphosphatidylinositol-anchor biosynthesis.</text>
</comment>
<feature type="transmembrane region" description="Helical" evidence="12">
    <location>
        <begin position="830"/>
        <end position="853"/>
    </location>
</feature>
<evidence type="ECO:0000256" key="5">
    <source>
        <dbReference type="ARBA" id="ARBA00022502"/>
    </source>
</evidence>
<keyword evidence="5 12" id="KW-0337">GPI-anchor biosynthesis</keyword>
<dbReference type="InterPro" id="IPR000917">
    <property type="entry name" value="Sulfatase_N"/>
</dbReference>
<evidence type="ECO:0000313" key="17">
    <source>
        <dbReference type="Proteomes" id="UP000650533"/>
    </source>
</evidence>
<dbReference type="InterPro" id="IPR017852">
    <property type="entry name" value="GPI_EtnP_transferase_1_C"/>
</dbReference>
<evidence type="ECO:0000256" key="10">
    <source>
        <dbReference type="ARBA" id="ARBA00023136"/>
    </source>
</evidence>
<evidence type="ECO:0000256" key="11">
    <source>
        <dbReference type="ARBA" id="ARBA00023180"/>
    </source>
</evidence>
<dbReference type="GO" id="GO:0051377">
    <property type="term" value="F:mannose-ethanolamine phosphotransferase activity"/>
    <property type="evidence" value="ECO:0007669"/>
    <property type="project" value="UniProtKB-UniRule"/>
</dbReference>
<feature type="transmembrane region" description="Helical" evidence="12">
    <location>
        <begin position="589"/>
        <end position="609"/>
    </location>
</feature>
<keyword evidence="7 12" id="KW-0812">Transmembrane</keyword>
<feature type="region of interest" description="Disordered" evidence="13">
    <location>
        <begin position="235"/>
        <end position="255"/>
    </location>
</feature>
<feature type="transmembrane region" description="Helical" evidence="12">
    <location>
        <begin position="535"/>
        <end position="552"/>
    </location>
</feature>
<feature type="domain" description="GPI ethanolamine phosphate transferase 1 C-terminal" evidence="15">
    <location>
        <begin position="393"/>
        <end position="890"/>
    </location>
</feature>
<evidence type="ECO:0000256" key="9">
    <source>
        <dbReference type="ARBA" id="ARBA00022989"/>
    </source>
</evidence>
<dbReference type="EC" id="2.-.-.-" evidence="12"/>
<feature type="transmembrane region" description="Helical" evidence="12">
    <location>
        <begin position="865"/>
        <end position="886"/>
    </location>
</feature>
<dbReference type="GeneID" id="67034226"/>
<evidence type="ECO:0000256" key="12">
    <source>
        <dbReference type="RuleBase" id="RU367138"/>
    </source>
</evidence>
<feature type="transmembrane region" description="Helical" evidence="12">
    <location>
        <begin position="793"/>
        <end position="818"/>
    </location>
</feature>
<evidence type="ECO:0000259" key="14">
    <source>
        <dbReference type="Pfam" id="PF00884"/>
    </source>
</evidence>
<comment type="similarity">
    <text evidence="3 12">Belongs to the PIGG/PIGN/PIGO family. PIGN subfamily.</text>
</comment>
<evidence type="ECO:0000256" key="1">
    <source>
        <dbReference type="ARBA" id="ARBA00004477"/>
    </source>
</evidence>
<dbReference type="Pfam" id="PF04987">
    <property type="entry name" value="PigN"/>
    <property type="match status" value="1"/>
</dbReference>
<feature type="transmembrane region" description="Helical" evidence="12">
    <location>
        <begin position="898"/>
        <end position="917"/>
    </location>
</feature>
<organism evidence="16 17">
    <name type="scientific">Rhizoctonia solani</name>
    <dbReference type="NCBI Taxonomy" id="456999"/>
    <lineage>
        <taxon>Eukaryota</taxon>
        <taxon>Fungi</taxon>
        <taxon>Dikarya</taxon>
        <taxon>Basidiomycota</taxon>
        <taxon>Agaricomycotina</taxon>
        <taxon>Agaricomycetes</taxon>
        <taxon>Cantharellales</taxon>
        <taxon>Ceratobasidiaceae</taxon>
        <taxon>Rhizoctonia</taxon>
    </lineage>
</organism>
<dbReference type="GO" id="GO:0005789">
    <property type="term" value="C:endoplasmic reticulum membrane"/>
    <property type="evidence" value="ECO:0007669"/>
    <property type="project" value="UniProtKB-SubCell"/>
</dbReference>
<dbReference type="AlphaFoldDB" id="A0A8H8P8J5"/>
<keyword evidence="6 12" id="KW-0808">Transferase</keyword>
<evidence type="ECO:0000256" key="13">
    <source>
        <dbReference type="SAM" id="MobiDB-lite"/>
    </source>
</evidence>
<keyword evidence="9 12" id="KW-1133">Transmembrane helix</keyword>
<comment type="function">
    <text evidence="12">Ethanolamine phosphate transferase involved in glycosylphosphatidylinositol-anchor biosynthesis. Transfers ethanolamine phosphate to the first alpha-1,4-linked mannose of the glycosylphosphatidylinositol precursor of GPI-anchor.</text>
</comment>
<evidence type="ECO:0000256" key="6">
    <source>
        <dbReference type="ARBA" id="ARBA00022679"/>
    </source>
</evidence>
<dbReference type="Proteomes" id="UP000650533">
    <property type="component" value="Chromosome 15"/>
</dbReference>
<keyword evidence="10 12" id="KW-0472">Membrane</keyword>
<dbReference type="RefSeq" id="XP_043186524.1">
    <property type="nucleotide sequence ID" value="XM_043331763.1"/>
</dbReference>
<evidence type="ECO:0000256" key="4">
    <source>
        <dbReference type="ARBA" id="ARBA00020831"/>
    </source>
</evidence>
<evidence type="ECO:0000256" key="7">
    <source>
        <dbReference type="ARBA" id="ARBA00022692"/>
    </source>
</evidence>
<keyword evidence="11" id="KW-0325">Glycoprotein</keyword>
<dbReference type="GO" id="GO:0006506">
    <property type="term" value="P:GPI anchor biosynthetic process"/>
    <property type="evidence" value="ECO:0007669"/>
    <property type="project" value="UniProtKB-UniPathway"/>
</dbReference>
<name>A0A8H8P8J5_9AGAM</name>
<dbReference type="SUPFAM" id="SSF53649">
    <property type="entry name" value="Alkaline phosphatase-like"/>
    <property type="match status" value="1"/>
</dbReference>
<evidence type="ECO:0000256" key="3">
    <source>
        <dbReference type="ARBA" id="ARBA00008400"/>
    </source>
</evidence>
<comment type="subcellular location">
    <subcellularLocation>
        <location evidence="1 12">Endoplasmic reticulum membrane</location>
        <topology evidence="1 12">Multi-pass membrane protein</topology>
    </subcellularLocation>
</comment>
<feature type="transmembrane region" description="Helical" evidence="12">
    <location>
        <begin position="629"/>
        <end position="649"/>
    </location>
</feature>
<feature type="transmembrane region" description="Helical" evidence="12">
    <location>
        <begin position="445"/>
        <end position="465"/>
    </location>
</feature>
<evidence type="ECO:0000256" key="2">
    <source>
        <dbReference type="ARBA" id="ARBA00004687"/>
    </source>
</evidence>
<reference evidence="16" key="1">
    <citation type="submission" date="2020-05" db="EMBL/GenBank/DDBJ databases">
        <title>Evolutionary and genomic comparisons of hybrid uninucleate and nonhybrid Rhizoctonia fungi.</title>
        <authorList>
            <person name="Li C."/>
            <person name="Chen X."/>
        </authorList>
    </citation>
    <scope>NUCLEOTIDE SEQUENCE</scope>
    <source>
        <strain evidence="16">AG-1 IA</strain>
    </source>
</reference>
<dbReference type="CDD" id="cd16020">
    <property type="entry name" value="GPI_EPT_1"/>
    <property type="match status" value="1"/>
</dbReference>
<feature type="transmembrane region" description="Helical" evidence="12">
    <location>
        <begin position="564"/>
        <end position="582"/>
    </location>
</feature>
<feature type="transmembrane region" description="Helical" evidence="12">
    <location>
        <begin position="404"/>
        <end position="425"/>
    </location>
</feature>
<dbReference type="InterPro" id="IPR037671">
    <property type="entry name" value="PIGN_N"/>
</dbReference>
<evidence type="ECO:0000259" key="15">
    <source>
        <dbReference type="Pfam" id="PF04987"/>
    </source>
</evidence>
<dbReference type="KEGG" id="rsx:RhiXN_11948"/>
<dbReference type="InterPro" id="IPR007070">
    <property type="entry name" value="GPI_EtnP_transferase_1"/>
</dbReference>
<accession>A0A8H8P8J5</accession>
<dbReference type="InterPro" id="IPR017850">
    <property type="entry name" value="Alkaline_phosphatase_core_sf"/>
</dbReference>
<evidence type="ECO:0000313" key="16">
    <source>
        <dbReference type="EMBL" id="QRW26287.1"/>
    </source>
</evidence>
<dbReference type="EMBL" id="CP059672">
    <property type="protein sequence ID" value="QRW26287.1"/>
    <property type="molecule type" value="Genomic_DNA"/>
</dbReference>
<sequence>MDSERLAVQCQPIPEYPDSPLTVAPFLRSVASERGAFGISHTRVPTESRPGRDVALIGGMYEDVSAVTKGWKTNPVDFDSVFNKSAHTFAYGSPDIVPMFARGVTPEDKVSSWCYDEEDEDFTKDAKELDTWVLTRSSLRQEGVVIFLHLLGLDTTGHSYRPFSKEYMQNIIHVDAIVQEAEKLINDFYAHDDEPENESRTAYVFTADHGMSVIGNHGDGDPDNTRTPLIVWGSGVRGPVSDPKPNSTHDSYSKPAWGQPLTDLARADVQQADVAALMTALLGVDWPMNSVGVVPGLVQGPGYLKESDKRGDEQMARIGVANARAILEQYRVKHTIKSKHHLRYKSFPPLEPYAGGALPPGALELREIERLLAAQDWKAVRQRAQHLIDITLEGLVYLQRYDRYVLRFIVTAGYIGWMLLSALHVLHTHVLPPNPVLKSTDDTGISVLDLLASMVSLFTVGIFAYQRSPWTYYLYAAFPIYFFRSILREGNAMYETLAQEMDWGTFPTPEEVLAWGIGSFAVLECMTLAYTHRELWTVLFVIIGVVWPVLSWPTGFYSQNKRLGLGWTISCLVSGIFTVLSVEKTESIFLISLGAGAILMLGLAGDLAVKSELGRRSFSLSSIIHRPRGSVQAQMILVVAALVTTISSVRSLQNKEGLPILNQSAGWVILVLSVVLPIFLPPSVSSPSSKLQQYFLAFGPLFVLLSISTEGLFYASFSLTLFLWVEVEARLHQTAEKAGPKRIAPKPVTKNIGWRAEALRQALDEDESERPKVIKARAPRLSRGLAGADVRRALFFLFFVQVAFFGAANVASVSSFYLEPVYRLIPVFNPFFMASLLIFKIVAPYVILSTMFATLNKRVALPSFALFKVALGLTDVMSLTFFYLVRDTGSWLEIGQSISFYIITSLLLAWSAGICAAGDWLMKGSVLGDEVSGSTNRLDTSRKFD</sequence>
<proteinExistence type="inferred from homology"/>
<feature type="transmembrane region" description="Helical" evidence="12">
    <location>
        <begin position="661"/>
        <end position="680"/>
    </location>
</feature>
<feature type="transmembrane region" description="Helical" evidence="12">
    <location>
        <begin position="700"/>
        <end position="725"/>
    </location>
</feature>
<protein>
    <recommendedName>
        <fullName evidence="4 12">GPI ethanolamine phosphate transferase 1</fullName>
        <ecNumber evidence="12">2.-.-.-</ecNumber>
    </recommendedName>
</protein>
<dbReference type="PANTHER" id="PTHR12250">
    <property type="entry name" value="PHOSPHATIDYLINOSITOL GLYCAN, CLASS N"/>
    <property type="match status" value="1"/>
</dbReference>
<dbReference type="Pfam" id="PF00884">
    <property type="entry name" value="Sulfatase"/>
    <property type="match status" value="1"/>
</dbReference>
<keyword evidence="8 12" id="KW-0256">Endoplasmic reticulum</keyword>
<dbReference type="Gene3D" id="3.40.720.10">
    <property type="entry name" value="Alkaline Phosphatase, subunit A"/>
    <property type="match status" value="1"/>
</dbReference>
<dbReference type="UniPathway" id="UPA00196"/>
<dbReference type="PANTHER" id="PTHR12250:SF0">
    <property type="entry name" value="GPI ETHANOLAMINE PHOSPHATE TRANSFERASE 1"/>
    <property type="match status" value="1"/>
</dbReference>
<gene>
    <name evidence="16" type="ORF">RhiXN_11948</name>
</gene>
<feature type="domain" description="Sulfatase N-terminal" evidence="14">
    <location>
        <begin position="77"/>
        <end position="247"/>
    </location>
</feature>